<accession>A0A314ZXN0</accession>
<dbReference type="InterPro" id="IPR051813">
    <property type="entry name" value="HepT_RNase_toxin"/>
</dbReference>
<evidence type="ECO:0000256" key="5">
    <source>
        <dbReference type="ARBA" id="ARBA00022801"/>
    </source>
</evidence>
<proteinExistence type="predicted"/>
<keyword evidence="5" id="KW-0378">Hydrolase</keyword>
<dbReference type="PANTHER" id="PTHR34139:SF1">
    <property type="entry name" value="RNASE MJ1380-RELATED"/>
    <property type="match status" value="1"/>
</dbReference>
<dbReference type="GO" id="GO:0016787">
    <property type="term" value="F:hydrolase activity"/>
    <property type="evidence" value="ECO:0007669"/>
    <property type="project" value="UniProtKB-KW"/>
</dbReference>
<dbReference type="GO" id="GO:0110001">
    <property type="term" value="C:toxin-antitoxin complex"/>
    <property type="evidence" value="ECO:0007669"/>
    <property type="project" value="InterPro"/>
</dbReference>
<evidence type="ECO:0000313" key="6">
    <source>
        <dbReference type="EMBL" id="PQV41792.1"/>
    </source>
</evidence>
<dbReference type="RefSeq" id="WP_219843288.1">
    <property type="nucleotide sequence ID" value="NZ_PVBU01000019.1"/>
</dbReference>
<dbReference type="AlphaFoldDB" id="A0A314ZXN0"/>
<evidence type="ECO:0000256" key="4">
    <source>
        <dbReference type="ARBA" id="ARBA00022741"/>
    </source>
</evidence>
<evidence type="ECO:0000256" key="2">
    <source>
        <dbReference type="ARBA" id="ARBA00022649"/>
    </source>
</evidence>
<keyword evidence="3" id="KW-0540">Nuclease</keyword>
<name>A0A314ZXN0_9EURY</name>
<dbReference type="Pfam" id="PF01934">
    <property type="entry name" value="HepT-like"/>
    <property type="match status" value="1"/>
</dbReference>
<protein>
    <submittedName>
        <fullName evidence="6">Uncharacterized protein DUF86</fullName>
    </submittedName>
</protein>
<sequence length="64" mass="7498">MRMHEMVFMREYRLFLTDIVEAIDEIEDFTSGMDFTEFLNDRKTQKAVVKNIKIIGEAGYECAG</sequence>
<evidence type="ECO:0000313" key="7">
    <source>
        <dbReference type="Proteomes" id="UP000251060"/>
    </source>
</evidence>
<evidence type="ECO:0000256" key="3">
    <source>
        <dbReference type="ARBA" id="ARBA00022722"/>
    </source>
</evidence>
<dbReference type="GO" id="GO:0000166">
    <property type="term" value="F:nucleotide binding"/>
    <property type="evidence" value="ECO:0007669"/>
    <property type="project" value="UniProtKB-KW"/>
</dbReference>
<reference evidence="6 7" key="1">
    <citation type="submission" date="2018-02" db="EMBL/GenBank/DDBJ databases">
        <title>Subsurface microbial communities from deep shales in Ohio and West Virginia, USA.</title>
        <authorList>
            <person name="Wrighton K."/>
        </authorList>
    </citation>
    <scope>NUCLEOTIDE SEQUENCE [LARGE SCALE GENOMIC DNA]</scope>
    <source>
        <strain evidence="6 7">DSM 10369</strain>
    </source>
</reference>
<organism evidence="6 7">
    <name type="scientific">Methanohalophilus euhalobius</name>
    <dbReference type="NCBI Taxonomy" id="51203"/>
    <lineage>
        <taxon>Archaea</taxon>
        <taxon>Methanobacteriati</taxon>
        <taxon>Methanobacteriota</taxon>
        <taxon>Stenosarchaea group</taxon>
        <taxon>Methanomicrobia</taxon>
        <taxon>Methanosarcinales</taxon>
        <taxon>Methanosarcinaceae</taxon>
        <taxon>Methanohalophilus</taxon>
    </lineage>
</organism>
<dbReference type="Proteomes" id="UP000251060">
    <property type="component" value="Unassembled WGS sequence"/>
</dbReference>
<dbReference type="PANTHER" id="PTHR34139">
    <property type="entry name" value="UPF0331 PROTEIN MJ0127"/>
    <property type="match status" value="1"/>
</dbReference>
<keyword evidence="1" id="KW-0597">Phosphoprotein</keyword>
<keyword evidence="4" id="KW-0547">Nucleotide-binding</keyword>
<gene>
    <name evidence="6" type="ORF">B0H22_11910</name>
</gene>
<keyword evidence="2" id="KW-1277">Toxin-antitoxin system</keyword>
<evidence type="ECO:0000256" key="1">
    <source>
        <dbReference type="ARBA" id="ARBA00022553"/>
    </source>
</evidence>
<dbReference type="InterPro" id="IPR008201">
    <property type="entry name" value="HepT-like"/>
</dbReference>
<dbReference type="EMBL" id="PVBU01000019">
    <property type="protein sequence ID" value="PQV41792.1"/>
    <property type="molecule type" value="Genomic_DNA"/>
</dbReference>
<comment type="caution">
    <text evidence="6">The sequence shown here is derived from an EMBL/GenBank/DDBJ whole genome shotgun (WGS) entry which is preliminary data.</text>
</comment>
<dbReference type="GO" id="GO:0004540">
    <property type="term" value="F:RNA nuclease activity"/>
    <property type="evidence" value="ECO:0007669"/>
    <property type="project" value="InterPro"/>
</dbReference>